<dbReference type="Proteomes" id="UP001239445">
    <property type="component" value="Unassembled WGS sequence"/>
</dbReference>
<dbReference type="AlphaFoldDB" id="A0AAJ0BG05"/>
<dbReference type="InterPro" id="IPR024080">
    <property type="entry name" value="Neurolysin/TOP_N"/>
</dbReference>
<dbReference type="PANTHER" id="PTHR11804:SF84">
    <property type="entry name" value="SACCHAROLYSIN"/>
    <property type="match status" value="1"/>
</dbReference>
<evidence type="ECO:0000256" key="5">
    <source>
        <dbReference type="ARBA" id="ARBA00022833"/>
    </source>
</evidence>
<keyword evidence="3 7" id="KW-0479">Metal-binding</keyword>
<evidence type="ECO:0000259" key="8">
    <source>
        <dbReference type="Pfam" id="PF01432"/>
    </source>
</evidence>
<keyword evidence="4 7" id="KW-0378">Hydrolase</keyword>
<organism evidence="9 10">
    <name type="scientific">Echria macrotheca</name>
    <dbReference type="NCBI Taxonomy" id="438768"/>
    <lineage>
        <taxon>Eukaryota</taxon>
        <taxon>Fungi</taxon>
        <taxon>Dikarya</taxon>
        <taxon>Ascomycota</taxon>
        <taxon>Pezizomycotina</taxon>
        <taxon>Sordariomycetes</taxon>
        <taxon>Sordariomycetidae</taxon>
        <taxon>Sordariales</taxon>
        <taxon>Schizotheciaceae</taxon>
        <taxon>Echria</taxon>
    </lineage>
</organism>
<dbReference type="GO" id="GO:0006518">
    <property type="term" value="P:peptide metabolic process"/>
    <property type="evidence" value="ECO:0007669"/>
    <property type="project" value="TreeGrafter"/>
</dbReference>
<dbReference type="Gene3D" id="1.10.1370.10">
    <property type="entry name" value="Neurolysin, domain 3"/>
    <property type="match status" value="1"/>
</dbReference>
<name>A0AAJ0BG05_9PEZI</name>
<evidence type="ECO:0000256" key="4">
    <source>
        <dbReference type="ARBA" id="ARBA00022801"/>
    </source>
</evidence>
<comment type="similarity">
    <text evidence="1 7">Belongs to the peptidase M3 family.</text>
</comment>
<dbReference type="GO" id="GO:0004222">
    <property type="term" value="F:metalloendopeptidase activity"/>
    <property type="evidence" value="ECO:0007669"/>
    <property type="project" value="InterPro"/>
</dbReference>
<gene>
    <name evidence="9" type="ORF">QBC47DRAFT_445184</name>
</gene>
<evidence type="ECO:0000256" key="2">
    <source>
        <dbReference type="ARBA" id="ARBA00022670"/>
    </source>
</evidence>
<comment type="cofactor">
    <cofactor evidence="7">
        <name>Zn(2+)</name>
        <dbReference type="ChEBI" id="CHEBI:29105"/>
    </cofactor>
    <text evidence="7">Binds 1 zinc ion.</text>
</comment>
<accession>A0AAJ0BG05</accession>
<reference evidence="9" key="1">
    <citation type="submission" date="2023-06" db="EMBL/GenBank/DDBJ databases">
        <title>Genome-scale phylogeny and comparative genomics of the fungal order Sordariales.</title>
        <authorList>
            <consortium name="Lawrence Berkeley National Laboratory"/>
            <person name="Hensen N."/>
            <person name="Bonometti L."/>
            <person name="Westerberg I."/>
            <person name="Brannstrom I.O."/>
            <person name="Guillou S."/>
            <person name="Cros-Aarteil S."/>
            <person name="Calhoun S."/>
            <person name="Haridas S."/>
            <person name="Kuo A."/>
            <person name="Mondo S."/>
            <person name="Pangilinan J."/>
            <person name="Riley R."/>
            <person name="Labutti K."/>
            <person name="Andreopoulos B."/>
            <person name="Lipzen A."/>
            <person name="Chen C."/>
            <person name="Yanf M."/>
            <person name="Daum C."/>
            <person name="Ng V."/>
            <person name="Clum A."/>
            <person name="Steindorff A."/>
            <person name="Ohm R."/>
            <person name="Martin F."/>
            <person name="Silar P."/>
            <person name="Natvig D."/>
            <person name="Lalanne C."/>
            <person name="Gautier V."/>
            <person name="Ament-Velasquez S.L."/>
            <person name="Kruys A."/>
            <person name="Hutchinson M.I."/>
            <person name="Powell A.J."/>
            <person name="Barry K."/>
            <person name="Miller A.N."/>
            <person name="Grigoriev I.V."/>
            <person name="Debuchy R."/>
            <person name="Gladieux P."/>
            <person name="Thoren M.H."/>
            <person name="Johannesson H."/>
        </authorList>
    </citation>
    <scope>NUCLEOTIDE SEQUENCE</scope>
    <source>
        <strain evidence="9">PSN4</strain>
    </source>
</reference>
<dbReference type="SUPFAM" id="SSF55486">
    <property type="entry name" value="Metalloproteases ('zincins'), catalytic domain"/>
    <property type="match status" value="1"/>
</dbReference>
<dbReference type="PANTHER" id="PTHR11804">
    <property type="entry name" value="PROTEASE M3 THIMET OLIGOPEPTIDASE-RELATED"/>
    <property type="match status" value="1"/>
</dbReference>
<evidence type="ECO:0000256" key="1">
    <source>
        <dbReference type="ARBA" id="ARBA00006040"/>
    </source>
</evidence>
<keyword evidence="5 7" id="KW-0862">Zinc</keyword>
<dbReference type="EMBL" id="MU839832">
    <property type="protein sequence ID" value="KAK1756544.1"/>
    <property type="molecule type" value="Genomic_DNA"/>
</dbReference>
<keyword evidence="2 7" id="KW-0645">Protease</keyword>
<dbReference type="Gene3D" id="1.20.1050.40">
    <property type="entry name" value="Endopeptidase. Chain P, domain 1"/>
    <property type="match status" value="1"/>
</dbReference>
<evidence type="ECO:0000313" key="9">
    <source>
        <dbReference type="EMBL" id="KAK1756544.1"/>
    </source>
</evidence>
<evidence type="ECO:0000313" key="10">
    <source>
        <dbReference type="Proteomes" id="UP001239445"/>
    </source>
</evidence>
<comment type="caution">
    <text evidence="9">The sequence shown here is derived from an EMBL/GenBank/DDBJ whole genome shotgun (WGS) entry which is preliminary data.</text>
</comment>
<dbReference type="InterPro" id="IPR024079">
    <property type="entry name" value="MetalloPept_cat_dom_sf"/>
</dbReference>
<sequence>MDQAPSPRIPPQSPPSFNLTPDAIAAQAQALIDATNKVVETIVSTVSLDSATFETVITPLANAENTRYADSGVLRSLRTTALDEALREAARRAADVLDNFSLQLYQRADIYALVDAVRRSIDSKNSPEPGPEGRHFLESIHKEFAANGLGLPEGPLRERFTAIQRRITTLSGEFISNVDKQTKGIWFDPKELDGVPDHVVAAMEKGTGEYEGKLFLAFSTGSGWVAATATKEETRRRLYVARNNRCNDNIPIFKEVTLLRDEAARLLGYRSHAAMVLQDKMAGEPDTVYKLLGDMRDVLAPGIKGEVESWGKEKKKDMESRGEASDETVYTWDISFGTFRQEQAVGKLSIAEYLELQHTVDVMLETMGGLFRLVFTKMNKDGPVPYNVWDKNVELFSVWDTEDEGGDFVEFLYLDLYTGDFKPQGPTCRSLIAGYTRPDGSRHYPSTILFCPLRKPTDDKPTLLSHHNATQLFHELGHGIHNLVSKTAYARFHGSSGTVVDFGEMPSQLLENWLRAPSQLKRFGRHYATLSDRNLHHWREKHSTNTPVPDPHLSDEAIDHLLRRQLPLGRATYYLGEVHRSMWDMAIHDPPAREALEGMDLSETYGRLHREILAPVATAGDLGGGRGDGDATVHPYTTWTNMIDGDYHAGYYGYLLSEMYAFDVFENVFGGDVNDKEAARRLRYGLLERGGSRPEREILFEFLGRDPDAGPFRRWLIGREVE</sequence>
<keyword evidence="6 7" id="KW-0482">Metalloprotease</keyword>
<dbReference type="Gene3D" id="3.40.390.10">
    <property type="entry name" value="Collagenase (Catalytic Domain)"/>
    <property type="match status" value="1"/>
</dbReference>
<proteinExistence type="inferred from homology"/>
<evidence type="ECO:0000256" key="7">
    <source>
        <dbReference type="RuleBase" id="RU003435"/>
    </source>
</evidence>
<dbReference type="InterPro" id="IPR001567">
    <property type="entry name" value="Pept_M3A_M3B_dom"/>
</dbReference>
<dbReference type="GO" id="GO:0005758">
    <property type="term" value="C:mitochondrial intermembrane space"/>
    <property type="evidence" value="ECO:0007669"/>
    <property type="project" value="TreeGrafter"/>
</dbReference>
<dbReference type="CDD" id="cd06455">
    <property type="entry name" value="M3A_TOP"/>
    <property type="match status" value="1"/>
</dbReference>
<dbReference type="Pfam" id="PF01432">
    <property type="entry name" value="Peptidase_M3"/>
    <property type="match status" value="1"/>
</dbReference>
<evidence type="ECO:0000256" key="6">
    <source>
        <dbReference type="ARBA" id="ARBA00023049"/>
    </source>
</evidence>
<dbReference type="InterPro" id="IPR045090">
    <property type="entry name" value="Pept_M3A_M3B"/>
</dbReference>
<protein>
    <recommendedName>
        <fullName evidence="8">Peptidase M3A/M3B catalytic domain-containing protein</fullName>
    </recommendedName>
</protein>
<dbReference type="InterPro" id="IPR024077">
    <property type="entry name" value="Neurolysin/TOP_dom2"/>
</dbReference>
<evidence type="ECO:0000256" key="3">
    <source>
        <dbReference type="ARBA" id="ARBA00022723"/>
    </source>
</evidence>
<dbReference type="GO" id="GO:0046872">
    <property type="term" value="F:metal ion binding"/>
    <property type="evidence" value="ECO:0007669"/>
    <property type="project" value="UniProtKB-UniRule"/>
</dbReference>
<keyword evidence="10" id="KW-1185">Reference proteome</keyword>
<dbReference type="GO" id="GO:0006508">
    <property type="term" value="P:proteolysis"/>
    <property type="evidence" value="ECO:0007669"/>
    <property type="project" value="UniProtKB-KW"/>
</dbReference>
<feature type="domain" description="Peptidase M3A/M3B catalytic" evidence="8">
    <location>
        <begin position="228"/>
        <end position="713"/>
    </location>
</feature>